<dbReference type="Gene3D" id="3.30.1370.160">
    <property type="match status" value="1"/>
</dbReference>
<dbReference type="InterPro" id="IPR040591">
    <property type="entry name" value="RqcP2_RBD"/>
</dbReference>
<reference evidence="3 4" key="1">
    <citation type="submission" date="2016-07" db="EMBL/GenBank/DDBJ databases">
        <title>Genome and transcriptome analysis of iron-reducing fermentative bacteria Anoxybacter fermentans.</title>
        <authorList>
            <person name="Zeng X."/>
            <person name="Shao Z."/>
        </authorList>
    </citation>
    <scope>NUCLEOTIDE SEQUENCE [LARGE SCALE GENOMIC DNA]</scope>
    <source>
        <strain evidence="3 4">DY22613</strain>
    </source>
</reference>
<evidence type="ECO:0000259" key="2">
    <source>
        <dbReference type="SMART" id="SM00363"/>
    </source>
</evidence>
<organism evidence="3 4">
    <name type="scientific">Anoxybacter fermentans</name>
    <dbReference type="NCBI Taxonomy" id="1323375"/>
    <lineage>
        <taxon>Bacteria</taxon>
        <taxon>Bacillati</taxon>
        <taxon>Bacillota</taxon>
        <taxon>Clostridia</taxon>
        <taxon>Halanaerobiales</taxon>
        <taxon>Anoxybacter</taxon>
    </lineage>
</organism>
<dbReference type="RefSeq" id="WP_127016350.1">
    <property type="nucleotide sequence ID" value="NZ_CP016379.1"/>
</dbReference>
<protein>
    <submittedName>
        <fullName evidence="3">Photosystem II S4 domain protein</fullName>
    </submittedName>
</protein>
<dbReference type="OrthoDB" id="9812787at2"/>
<proteinExistence type="predicted"/>
<feature type="domain" description="RNA-binding S4" evidence="2">
    <location>
        <begin position="187"/>
        <end position="247"/>
    </location>
</feature>
<dbReference type="InterPro" id="IPR036986">
    <property type="entry name" value="S4_RNA-bd_sf"/>
</dbReference>
<accession>A0A3S9SXP0</accession>
<dbReference type="Pfam" id="PF17774">
    <property type="entry name" value="YlmH_RBD"/>
    <property type="match status" value="1"/>
</dbReference>
<sequence>MLNREKMLSHLKSEDDKMIAAHTLDKAESVLRGADLAYTNFLDPHQQEVVEGIIRQIPEVKYRFVGGYDRAERKRLLLIPEYMLWEMIEEPLAFLEIEGNFSFQQVSHRDYLGSLLALGLRREMLGDILVLKDGGCHLIAALEVKDTICLNLTRVHQVPVKVREIEKEELKLPEERIKEISTTVASLRLDSVASAGFSTSRSKMAKEIKNEKVKVNFQIETNPARMIKPDDVISIRGRGRVEIKEIEGETRKGRIKLTLQRYY</sequence>
<dbReference type="PANTHER" id="PTHR13633:SF3">
    <property type="entry name" value="MITOCHONDRIAL TRANSCRIPTION RESCUE FACTOR 1"/>
    <property type="match status" value="1"/>
</dbReference>
<dbReference type="EMBL" id="CP016379">
    <property type="protein sequence ID" value="AZR73020.1"/>
    <property type="molecule type" value="Genomic_DNA"/>
</dbReference>
<dbReference type="SMART" id="SM00363">
    <property type="entry name" value="S4"/>
    <property type="match status" value="1"/>
</dbReference>
<dbReference type="InterPro" id="IPR002942">
    <property type="entry name" value="S4_RNA-bd"/>
</dbReference>
<evidence type="ECO:0000256" key="1">
    <source>
        <dbReference type="PROSITE-ProRule" id="PRU00182"/>
    </source>
</evidence>
<dbReference type="Gene3D" id="3.10.290.10">
    <property type="entry name" value="RNA-binding S4 domain"/>
    <property type="match status" value="1"/>
</dbReference>
<dbReference type="Proteomes" id="UP000267250">
    <property type="component" value="Chromosome"/>
</dbReference>
<dbReference type="CDD" id="cd00165">
    <property type="entry name" value="S4"/>
    <property type="match status" value="1"/>
</dbReference>
<gene>
    <name evidence="3" type="ORF">BBF96_06180</name>
</gene>
<evidence type="ECO:0000313" key="4">
    <source>
        <dbReference type="Proteomes" id="UP000267250"/>
    </source>
</evidence>
<name>A0A3S9SXP0_9FIRM</name>
<dbReference type="AlphaFoldDB" id="A0A3S9SXP0"/>
<dbReference type="GO" id="GO:0003723">
    <property type="term" value="F:RNA binding"/>
    <property type="evidence" value="ECO:0007669"/>
    <property type="project" value="UniProtKB-KW"/>
</dbReference>
<keyword evidence="4" id="KW-1185">Reference proteome</keyword>
<dbReference type="Pfam" id="PF01479">
    <property type="entry name" value="S4"/>
    <property type="match status" value="1"/>
</dbReference>
<dbReference type="PROSITE" id="PS50889">
    <property type="entry name" value="S4"/>
    <property type="match status" value="1"/>
</dbReference>
<keyword evidence="1" id="KW-0694">RNA-binding</keyword>
<dbReference type="Gene3D" id="3.30.70.330">
    <property type="match status" value="1"/>
</dbReference>
<evidence type="ECO:0000313" key="3">
    <source>
        <dbReference type="EMBL" id="AZR73020.1"/>
    </source>
</evidence>
<dbReference type="SUPFAM" id="SSF55174">
    <property type="entry name" value="Alpha-L RNA-binding motif"/>
    <property type="match status" value="1"/>
</dbReference>
<dbReference type="InterPro" id="IPR012677">
    <property type="entry name" value="Nucleotide-bd_a/b_plait_sf"/>
</dbReference>
<dbReference type="KEGG" id="aft:BBF96_06180"/>
<dbReference type="PANTHER" id="PTHR13633">
    <property type="entry name" value="MITOCHONDRIAL TRANSCRIPTION RESCUE FACTOR 1"/>
    <property type="match status" value="1"/>
</dbReference>